<proteinExistence type="predicted"/>
<dbReference type="GO" id="GO:0003824">
    <property type="term" value="F:catalytic activity"/>
    <property type="evidence" value="ECO:0007669"/>
    <property type="project" value="UniProtKB-ARBA"/>
</dbReference>
<organism evidence="2 3">
    <name type="scientific">Wuchereria bancrofti</name>
    <dbReference type="NCBI Taxonomy" id="6293"/>
    <lineage>
        <taxon>Eukaryota</taxon>
        <taxon>Metazoa</taxon>
        <taxon>Ecdysozoa</taxon>
        <taxon>Nematoda</taxon>
        <taxon>Chromadorea</taxon>
        <taxon>Rhabditida</taxon>
        <taxon>Spirurina</taxon>
        <taxon>Spiruromorpha</taxon>
        <taxon>Filarioidea</taxon>
        <taxon>Onchocercidae</taxon>
        <taxon>Wuchereria</taxon>
    </lineage>
</organism>
<protein>
    <submittedName>
        <fullName evidence="2">SET domain-containing protein</fullName>
    </submittedName>
</protein>
<dbReference type="InterPro" id="IPR003616">
    <property type="entry name" value="Post-SET_dom"/>
</dbReference>
<feature type="non-terminal residue" evidence="2">
    <location>
        <position position="58"/>
    </location>
</feature>
<dbReference type="PROSITE" id="PS50868">
    <property type="entry name" value="POST_SET"/>
    <property type="match status" value="1"/>
</dbReference>
<reference evidence="3" key="1">
    <citation type="submission" date="2012-08" db="EMBL/GenBank/DDBJ databases">
        <title>The Genome Sequence of Wuchereria bancrofti.</title>
        <authorList>
            <person name="Nutman T.B."/>
            <person name="Fink D.L."/>
            <person name="Russ C."/>
            <person name="Young S."/>
            <person name="Zeng Q."/>
            <person name="Koehrsen M."/>
            <person name="Alvarado L."/>
            <person name="Berlin A."/>
            <person name="Chapman S.B."/>
            <person name="Chen Z."/>
            <person name="Freedman E."/>
            <person name="Gellesch M."/>
            <person name="Goldberg J."/>
            <person name="Griggs A."/>
            <person name="Gujja S."/>
            <person name="Heilman E.R."/>
            <person name="Heiman D."/>
            <person name="Hepburn T."/>
            <person name="Howarth C."/>
            <person name="Jen D."/>
            <person name="Larson L."/>
            <person name="Lewis B."/>
            <person name="Mehta T."/>
            <person name="Park D."/>
            <person name="Pearson M."/>
            <person name="Roberts A."/>
            <person name="Saif S."/>
            <person name="Shea T."/>
            <person name="Shenoy N."/>
            <person name="Sisk P."/>
            <person name="Stolte C."/>
            <person name="Sykes S."/>
            <person name="Walk T."/>
            <person name="White J."/>
            <person name="Yandava C."/>
            <person name="Haas B."/>
            <person name="Henn M.R."/>
            <person name="Nusbaum C."/>
            <person name="Birren B."/>
        </authorList>
    </citation>
    <scope>NUCLEOTIDE SEQUENCE [LARGE SCALE GENOMIC DNA]</scope>
    <source>
        <strain evidence="3">NA</strain>
    </source>
</reference>
<dbReference type="Proteomes" id="UP000004810">
    <property type="component" value="Unassembled WGS sequence"/>
</dbReference>
<evidence type="ECO:0000313" key="2">
    <source>
        <dbReference type="EMBL" id="EJW73242.1"/>
    </source>
</evidence>
<accession>J9E8D2</accession>
<feature type="domain" description="Post-SET" evidence="1">
    <location>
        <begin position="1"/>
        <end position="15"/>
    </location>
</feature>
<evidence type="ECO:0000313" key="3">
    <source>
        <dbReference type="Proteomes" id="UP000004810"/>
    </source>
</evidence>
<evidence type="ECO:0000259" key="1">
    <source>
        <dbReference type="PROSITE" id="PS50868"/>
    </source>
</evidence>
<dbReference type="EMBL" id="ADBV01014439">
    <property type="protein sequence ID" value="EJW73242.1"/>
    <property type="molecule type" value="Genomic_DNA"/>
</dbReference>
<gene>
    <name evidence="2" type="ORF">WUBG_15851</name>
</gene>
<comment type="caution">
    <text evidence="2">The sequence shown here is derived from an EMBL/GenBank/DDBJ whole genome shotgun (WGS) entry which is preliminary data.</text>
</comment>
<name>J9E8D2_WUCBA</name>
<sequence>MECFCGSKNCRRIIGRKANTTRKASVKDLSVLNEHVNDNNNTAGNVQSRTIQFKSFNE</sequence>
<dbReference type="AlphaFoldDB" id="J9E8D2"/>